<reference evidence="4" key="1">
    <citation type="journal article" date="2019" name="Int. J. Syst. Evol. Microbiol.">
        <title>The Global Catalogue of Microorganisms (GCM) 10K type strain sequencing project: providing services to taxonomists for standard genome sequencing and annotation.</title>
        <authorList>
            <consortium name="The Broad Institute Genomics Platform"/>
            <consortium name="The Broad Institute Genome Sequencing Center for Infectious Disease"/>
            <person name="Wu L."/>
            <person name="Ma J."/>
        </authorList>
    </citation>
    <scope>NUCLEOTIDE SEQUENCE [LARGE SCALE GENOMIC DNA]</scope>
    <source>
        <strain evidence="4">JCM 10425</strain>
    </source>
</reference>
<evidence type="ECO:0000313" key="4">
    <source>
        <dbReference type="Proteomes" id="UP001500967"/>
    </source>
</evidence>
<accession>A0ABP3D5P0</accession>
<dbReference type="EMBL" id="BAAAGX010000004">
    <property type="protein sequence ID" value="GAA0224050.1"/>
    <property type="molecule type" value="Genomic_DNA"/>
</dbReference>
<keyword evidence="2" id="KW-0472">Membrane</keyword>
<keyword evidence="2" id="KW-0812">Transmembrane</keyword>
<keyword evidence="4" id="KW-1185">Reference proteome</keyword>
<gene>
    <name evidence="3" type="ORF">GCM10009539_06520</name>
</gene>
<dbReference type="Proteomes" id="UP001500967">
    <property type="component" value="Unassembled WGS sequence"/>
</dbReference>
<proteinExistence type="predicted"/>
<sequence length="211" mass="23409">MRSRAWLNSDGQVSPAMLAALQSRVWLHSDGRFSPGKELFRRIMARRRLVVGVLAAVVVLLGITVGWRTESADDRILPDWPRPIGHAWRTESAPDRFVPAGPSRGLDALASPVDVGWLPSGFHPPRAALLAPGTYGLQTERGDPYRVRTERDDPPATLTVTMRDTKPTPETDEGRKSSIRVHGKPATVISVHRRRPTTWKASARSDWRIGC</sequence>
<comment type="caution">
    <text evidence="3">The sequence shown here is derived from an EMBL/GenBank/DDBJ whole genome shotgun (WGS) entry which is preliminary data.</text>
</comment>
<evidence type="ECO:0000313" key="3">
    <source>
        <dbReference type="EMBL" id="GAA0224050.1"/>
    </source>
</evidence>
<keyword evidence="2" id="KW-1133">Transmembrane helix</keyword>
<feature type="transmembrane region" description="Helical" evidence="2">
    <location>
        <begin position="49"/>
        <end position="67"/>
    </location>
</feature>
<organism evidence="3 4">
    <name type="scientific">Cryptosporangium japonicum</name>
    <dbReference type="NCBI Taxonomy" id="80872"/>
    <lineage>
        <taxon>Bacteria</taxon>
        <taxon>Bacillati</taxon>
        <taxon>Actinomycetota</taxon>
        <taxon>Actinomycetes</taxon>
        <taxon>Cryptosporangiales</taxon>
        <taxon>Cryptosporangiaceae</taxon>
        <taxon>Cryptosporangium</taxon>
    </lineage>
</organism>
<name>A0ABP3D5P0_9ACTN</name>
<evidence type="ECO:0000256" key="2">
    <source>
        <dbReference type="SAM" id="Phobius"/>
    </source>
</evidence>
<protein>
    <submittedName>
        <fullName evidence="3">Uncharacterized protein</fullName>
    </submittedName>
</protein>
<feature type="compositionally biased region" description="Basic and acidic residues" evidence="1">
    <location>
        <begin position="163"/>
        <end position="176"/>
    </location>
</feature>
<feature type="region of interest" description="Disordered" evidence="1">
    <location>
        <begin position="145"/>
        <end position="180"/>
    </location>
</feature>
<evidence type="ECO:0000256" key="1">
    <source>
        <dbReference type="SAM" id="MobiDB-lite"/>
    </source>
</evidence>
<feature type="compositionally biased region" description="Basic and acidic residues" evidence="1">
    <location>
        <begin position="145"/>
        <end position="154"/>
    </location>
</feature>
<dbReference type="RefSeq" id="WP_344647206.1">
    <property type="nucleotide sequence ID" value="NZ_BAAAGX010000004.1"/>
</dbReference>